<dbReference type="Gene3D" id="3.40.50.300">
    <property type="entry name" value="P-loop containing nucleotide triphosphate hydrolases"/>
    <property type="match status" value="1"/>
</dbReference>
<comment type="similarity">
    <text evidence="1">Belongs to the ABC transporter superfamily.</text>
</comment>
<gene>
    <name evidence="8" type="ORF">JKG68_14590</name>
</gene>
<dbReference type="Proteomes" id="UP000605848">
    <property type="component" value="Unassembled WGS sequence"/>
</dbReference>
<name>A0A937D0N5_9HYPH</name>
<feature type="chain" id="PRO_5036978550" evidence="6">
    <location>
        <begin position="29"/>
        <end position="221"/>
    </location>
</feature>
<dbReference type="GO" id="GO:0015658">
    <property type="term" value="F:branched-chain amino acid transmembrane transporter activity"/>
    <property type="evidence" value="ECO:0007669"/>
    <property type="project" value="TreeGrafter"/>
</dbReference>
<proteinExistence type="inferred from homology"/>
<evidence type="ECO:0000259" key="7">
    <source>
        <dbReference type="Pfam" id="PF13458"/>
    </source>
</evidence>
<dbReference type="InterPro" id="IPR028082">
    <property type="entry name" value="Peripla_BP_I"/>
</dbReference>
<dbReference type="Pfam" id="PF13458">
    <property type="entry name" value="Peripla_BP_6"/>
    <property type="match status" value="1"/>
</dbReference>
<dbReference type="GO" id="GO:0015807">
    <property type="term" value="P:L-amino acid transport"/>
    <property type="evidence" value="ECO:0007669"/>
    <property type="project" value="TreeGrafter"/>
</dbReference>
<evidence type="ECO:0000256" key="2">
    <source>
        <dbReference type="ARBA" id="ARBA00010062"/>
    </source>
</evidence>
<evidence type="ECO:0000256" key="3">
    <source>
        <dbReference type="ARBA" id="ARBA00022448"/>
    </source>
</evidence>
<evidence type="ECO:0000313" key="8">
    <source>
        <dbReference type="EMBL" id="MBL0405197.1"/>
    </source>
</evidence>
<dbReference type="PROSITE" id="PS51257">
    <property type="entry name" value="PROKAR_LIPOPROTEIN"/>
    <property type="match status" value="1"/>
</dbReference>
<evidence type="ECO:0000256" key="4">
    <source>
        <dbReference type="ARBA" id="ARBA00022729"/>
    </source>
</evidence>
<dbReference type="Gene3D" id="3.40.50.2300">
    <property type="match status" value="1"/>
</dbReference>
<dbReference type="PROSITE" id="PS51318">
    <property type="entry name" value="TAT"/>
    <property type="match status" value="1"/>
</dbReference>
<keyword evidence="4 6" id="KW-0732">Signal</keyword>
<keyword evidence="5" id="KW-0029">Amino-acid transport</keyword>
<evidence type="ECO:0000256" key="5">
    <source>
        <dbReference type="ARBA" id="ARBA00022970"/>
    </source>
</evidence>
<comment type="similarity">
    <text evidence="2">Belongs to the leucine-binding protein family.</text>
</comment>
<dbReference type="PANTHER" id="PTHR43820:SF4">
    <property type="entry name" value="HIGH-AFFINITY BRANCHED-CHAIN AMINO ACID TRANSPORT ATP-BINDING PROTEIN LIVF"/>
    <property type="match status" value="1"/>
</dbReference>
<organism evidence="8 9">
    <name type="scientific">Microvirga aerilata</name>
    <dbReference type="NCBI Taxonomy" id="670292"/>
    <lineage>
        <taxon>Bacteria</taxon>
        <taxon>Pseudomonadati</taxon>
        <taxon>Pseudomonadota</taxon>
        <taxon>Alphaproteobacteria</taxon>
        <taxon>Hyphomicrobiales</taxon>
        <taxon>Methylobacteriaceae</taxon>
        <taxon>Microvirga</taxon>
    </lineage>
</organism>
<dbReference type="InterPro" id="IPR052156">
    <property type="entry name" value="BCAA_Transport_ATP-bd_LivF"/>
</dbReference>
<dbReference type="InterPro" id="IPR027417">
    <property type="entry name" value="P-loop_NTPase"/>
</dbReference>
<dbReference type="SUPFAM" id="SSF52540">
    <property type="entry name" value="P-loop containing nucleoside triphosphate hydrolases"/>
    <property type="match status" value="1"/>
</dbReference>
<dbReference type="PANTHER" id="PTHR43820">
    <property type="entry name" value="HIGH-AFFINITY BRANCHED-CHAIN AMINO ACID TRANSPORT ATP-BINDING PROTEIN LIVF"/>
    <property type="match status" value="1"/>
</dbReference>
<keyword evidence="9" id="KW-1185">Reference proteome</keyword>
<dbReference type="RefSeq" id="WP_202060752.1">
    <property type="nucleotide sequence ID" value="NZ_JAEQMY010000019.1"/>
</dbReference>
<reference evidence="8" key="1">
    <citation type="submission" date="2021-01" db="EMBL/GenBank/DDBJ databases">
        <title>Microvirga sp.</title>
        <authorList>
            <person name="Kim M.K."/>
        </authorList>
    </citation>
    <scope>NUCLEOTIDE SEQUENCE</scope>
    <source>
        <strain evidence="8">5420S-16</strain>
    </source>
</reference>
<keyword evidence="3" id="KW-0813">Transport</keyword>
<protein>
    <submittedName>
        <fullName evidence="8">ABC transporter substrate-binding protein</fullName>
    </submittedName>
</protein>
<dbReference type="InterPro" id="IPR006311">
    <property type="entry name" value="TAT_signal"/>
</dbReference>
<evidence type="ECO:0000256" key="1">
    <source>
        <dbReference type="ARBA" id="ARBA00005417"/>
    </source>
</evidence>
<comment type="caution">
    <text evidence="8">The sequence shown here is derived from an EMBL/GenBank/DDBJ whole genome shotgun (WGS) entry which is preliminary data.</text>
</comment>
<dbReference type="EMBL" id="JAEQMY010000019">
    <property type="protein sequence ID" value="MBL0405197.1"/>
    <property type="molecule type" value="Genomic_DNA"/>
</dbReference>
<dbReference type="AlphaFoldDB" id="A0A937D0N5"/>
<sequence>MTGYLTRRHAVALLAAASCLAAAASAQAQDSIKIGYAISKTGPNTGGASITTLPNYQLWVKEVNAAGGIMLSGKRVPIQIVEYDDRSNSEEAVKAVERLATQDKVDFILPPWSTGLNLAVAPIMNRLGYPHLAVTSLGLSPLMCKELFSALVRVRESGVGVLLVEQNARQSLAIADRGYLIETGRIVGEGAAADLRDDPAVRRANLGGASKAPISSSFQAS</sequence>
<dbReference type="SUPFAM" id="SSF53822">
    <property type="entry name" value="Periplasmic binding protein-like I"/>
    <property type="match status" value="1"/>
</dbReference>
<evidence type="ECO:0000256" key="6">
    <source>
        <dbReference type="SAM" id="SignalP"/>
    </source>
</evidence>
<dbReference type="InterPro" id="IPR028081">
    <property type="entry name" value="Leu-bd"/>
</dbReference>
<accession>A0A937D0N5</accession>
<feature type="domain" description="Leucine-binding protein" evidence="7">
    <location>
        <begin position="31"/>
        <end position="136"/>
    </location>
</feature>
<evidence type="ECO:0000313" key="9">
    <source>
        <dbReference type="Proteomes" id="UP000605848"/>
    </source>
</evidence>
<feature type="signal peptide" evidence="6">
    <location>
        <begin position="1"/>
        <end position="28"/>
    </location>
</feature>